<organism evidence="1 2">
    <name type="scientific">Pseudarcicella hirudinis</name>
    <dbReference type="NCBI Taxonomy" id="1079859"/>
    <lineage>
        <taxon>Bacteria</taxon>
        <taxon>Pseudomonadati</taxon>
        <taxon>Bacteroidota</taxon>
        <taxon>Cytophagia</taxon>
        <taxon>Cytophagales</taxon>
        <taxon>Flectobacillaceae</taxon>
        <taxon>Pseudarcicella</taxon>
    </lineage>
</organism>
<dbReference type="EMBL" id="FOXH01000003">
    <property type="protein sequence ID" value="SFP45505.1"/>
    <property type="molecule type" value="Genomic_DNA"/>
</dbReference>
<keyword evidence="2" id="KW-1185">Reference proteome</keyword>
<dbReference type="Proteomes" id="UP000199306">
    <property type="component" value="Unassembled WGS sequence"/>
</dbReference>
<evidence type="ECO:0000313" key="1">
    <source>
        <dbReference type="EMBL" id="SFP45505.1"/>
    </source>
</evidence>
<sequence length="71" mass="8226">MNPKPLENKNGVEPIMLFTRYWHTQQQSKKAHAKIDVSVLPTCPCCLKNASFRKRDLVANAKYVNNKLYSF</sequence>
<accession>A0A1I5QGX1</accession>
<gene>
    <name evidence="1" type="ORF">SAMN04515674_103194</name>
</gene>
<dbReference type="AlphaFoldDB" id="A0A1I5QGX1"/>
<evidence type="ECO:0000313" key="2">
    <source>
        <dbReference type="Proteomes" id="UP000199306"/>
    </source>
</evidence>
<protein>
    <submittedName>
        <fullName evidence="1">Uncharacterized protein</fullName>
    </submittedName>
</protein>
<reference evidence="1 2" key="1">
    <citation type="submission" date="2016-10" db="EMBL/GenBank/DDBJ databases">
        <authorList>
            <person name="de Groot N.N."/>
        </authorList>
    </citation>
    <scope>NUCLEOTIDE SEQUENCE [LARGE SCALE GENOMIC DNA]</scope>
    <source>
        <strain evidence="2">E92,LMG 26720,CCM 7988</strain>
    </source>
</reference>
<name>A0A1I5QGX1_9BACT</name>
<proteinExistence type="predicted"/>